<dbReference type="SUPFAM" id="SSF56327">
    <property type="entry name" value="LDH C-terminal domain-like"/>
    <property type="match status" value="1"/>
</dbReference>
<feature type="binding site" evidence="5">
    <location>
        <position position="102"/>
    </location>
    <ligand>
        <name>NAD(+)</name>
        <dbReference type="ChEBI" id="CHEBI:57540"/>
    </ligand>
</feature>
<dbReference type="InterPro" id="IPR001236">
    <property type="entry name" value="Lactate/malate_DH_N"/>
</dbReference>
<dbReference type="Proteomes" id="UP000321574">
    <property type="component" value="Unassembled WGS sequence"/>
</dbReference>
<evidence type="ECO:0000256" key="3">
    <source>
        <dbReference type="ARBA" id="ARBA00023027"/>
    </source>
</evidence>
<feature type="binding site" evidence="5">
    <location>
        <begin position="10"/>
        <end position="15"/>
    </location>
    <ligand>
        <name>NAD(+)</name>
        <dbReference type="ChEBI" id="CHEBI:57540"/>
    </ligand>
</feature>
<feature type="binding site" evidence="5">
    <location>
        <begin position="125"/>
        <end position="127"/>
    </location>
    <ligand>
        <name>NAD(+)</name>
        <dbReference type="ChEBI" id="CHEBI:57540"/>
    </ligand>
</feature>
<dbReference type="OrthoDB" id="9802969at2"/>
<proteinExistence type="inferred from homology"/>
<dbReference type="PANTHER" id="PTHR43128:SF16">
    <property type="entry name" value="L-LACTATE DEHYDROGENASE"/>
    <property type="match status" value="1"/>
</dbReference>
<dbReference type="PIRSF" id="PIRSF000102">
    <property type="entry name" value="Lac_mal_DH"/>
    <property type="match status" value="1"/>
</dbReference>
<gene>
    <name evidence="9" type="ORF">FHP05_10520</name>
</gene>
<evidence type="ECO:0000256" key="1">
    <source>
        <dbReference type="ARBA" id="ARBA00006054"/>
    </source>
</evidence>
<evidence type="ECO:0000259" key="7">
    <source>
        <dbReference type="Pfam" id="PF00056"/>
    </source>
</evidence>
<dbReference type="InterPro" id="IPR036291">
    <property type="entry name" value="NAD(P)-bd_dom_sf"/>
</dbReference>
<accession>A0A5C8NQM1</accession>
<dbReference type="GO" id="GO:0004459">
    <property type="term" value="F:L-lactate dehydrogenase (NAD+) activity"/>
    <property type="evidence" value="ECO:0007669"/>
    <property type="project" value="TreeGrafter"/>
</dbReference>
<feature type="active site" description="Proton acceptor" evidence="4">
    <location>
        <position position="182"/>
    </location>
</feature>
<feature type="domain" description="Lactate/malate dehydrogenase C-terminal" evidence="8">
    <location>
        <begin position="152"/>
        <end position="317"/>
    </location>
</feature>
<dbReference type="Gene3D" id="3.90.110.10">
    <property type="entry name" value="Lactate dehydrogenase/glycoside hydrolase, family 4, C-terminal"/>
    <property type="match status" value="1"/>
</dbReference>
<dbReference type="InterPro" id="IPR022383">
    <property type="entry name" value="Lactate/malate_DH_C"/>
</dbReference>
<dbReference type="Pfam" id="PF02866">
    <property type="entry name" value="Ldh_1_C"/>
    <property type="match status" value="1"/>
</dbReference>
<name>A0A5C8NQM1_9BACI</name>
<evidence type="ECO:0000256" key="4">
    <source>
        <dbReference type="PIRSR" id="PIRSR000102-1"/>
    </source>
</evidence>
<dbReference type="PANTHER" id="PTHR43128">
    <property type="entry name" value="L-2-HYDROXYCARBOXYLATE DEHYDROGENASE (NAD(P)(+))"/>
    <property type="match status" value="1"/>
</dbReference>
<dbReference type="Gene3D" id="3.40.50.720">
    <property type="entry name" value="NAD(P)-binding Rossmann-like Domain"/>
    <property type="match status" value="1"/>
</dbReference>
<comment type="caution">
    <text evidence="9">The sequence shown here is derived from an EMBL/GenBank/DDBJ whole genome shotgun (WGS) entry which is preliminary data.</text>
</comment>
<dbReference type="PRINTS" id="PR00086">
    <property type="entry name" value="LLDHDRGNASE"/>
</dbReference>
<dbReference type="InterPro" id="IPR001557">
    <property type="entry name" value="L-lactate/malate_DH"/>
</dbReference>
<protein>
    <submittedName>
        <fullName evidence="9">L-lactate dehydrogenase</fullName>
    </submittedName>
</protein>
<dbReference type="GO" id="GO:0006089">
    <property type="term" value="P:lactate metabolic process"/>
    <property type="evidence" value="ECO:0007669"/>
    <property type="project" value="TreeGrafter"/>
</dbReference>
<evidence type="ECO:0000313" key="9">
    <source>
        <dbReference type="EMBL" id="TXL63612.1"/>
    </source>
</evidence>
<keyword evidence="3 5" id="KW-0520">NAD</keyword>
<organism evidence="9 10">
    <name type="scientific">Cerasibacillus terrae</name>
    <dbReference type="NCBI Taxonomy" id="2498845"/>
    <lineage>
        <taxon>Bacteria</taxon>
        <taxon>Bacillati</taxon>
        <taxon>Bacillota</taxon>
        <taxon>Bacilli</taxon>
        <taxon>Bacillales</taxon>
        <taxon>Bacillaceae</taxon>
        <taxon>Cerasibacillus</taxon>
    </lineage>
</organism>
<evidence type="ECO:0000313" key="10">
    <source>
        <dbReference type="Proteomes" id="UP000321574"/>
    </source>
</evidence>
<keyword evidence="2 6" id="KW-0560">Oxidoreductase</keyword>
<keyword evidence="10" id="KW-1185">Reference proteome</keyword>
<dbReference type="RefSeq" id="WP_147668031.1">
    <property type="nucleotide sequence ID" value="NZ_VDUW01000007.1"/>
</dbReference>
<feature type="binding site" evidence="5">
    <location>
        <position position="35"/>
    </location>
    <ligand>
        <name>NAD(+)</name>
        <dbReference type="ChEBI" id="CHEBI:57540"/>
    </ligand>
</feature>
<evidence type="ECO:0000256" key="5">
    <source>
        <dbReference type="PIRSR" id="PIRSR000102-3"/>
    </source>
</evidence>
<dbReference type="SUPFAM" id="SSF51735">
    <property type="entry name" value="NAD(P)-binding Rossmann-fold domains"/>
    <property type="match status" value="1"/>
</dbReference>
<evidence type="ECO:0000259" key="8">
    <source>
        <dbReference type="Pfam" id="PF02866"/>
    </source>
</evidence>
<dbReference type="Pfam" id="PF00056">
    <property type="entry name" value="Ldh_1_N"/>
    <property type="match status" value="1"/>
</dbReference>
<comment type="similarity">
    <text evidence="1">Belongs to the LDH/MDH superfamily. LDH family.</text>
</comment>
<dbReference type="EMBL" id="VDUW01000007">
    <property type="protein sequence ID" value="TXL63612.1"/>
    <property type="molecule type" value="Genomic_DNA"/>
</dbReference>
<dbReference type="InterPro" id="IPR015955">
    <property type="entry name" value="Lactate_DH/Glyco_Ohase_4_C"/>
</dbReference>
<reference evidence="9 10" key="1">
    <citation type="submission" date="2019-06" db="EMBL/GenBank/DDBJ databases">
        <title>Cerasibacillus sp. nov., isolated from maize field.</title>
        <authorList>
            <person name="Lin S.-Y."/>
            <person name="Tsai C.-F."/>
            <person name="Young C.-C."/>
        </authorList>
    </citation>
    <scope>NUCLEOTIDE SEQUENCE [LARGE SCALE GENOMIC DNA]</scope>
    <source>
        <strain evidence="9 10">CC-CFT480</strain>
    </source>
</reference>
<feature type="domain" description="Lactate/malate dehydrogenase N-terminal" evidence="7">
    <location>
        <begin position="5"/>
        <end position="149"/>
    </location>
</feature>
<sequence length="326" mass="35692">MKTNKLAVIGVGHVGSYVLADAMKIGLFSEIVVIDKDKDIAFGEALDQAHATALPYMTNIDVYAGDYADCADADVIICAAGPSIIKTEDNETPDRAMLAMENGKVVREVMEGITEYTKEAIIIFITNPLDTVVYIAENEFNYPRGHIFGTGTMLDSARLRHVVANNYNIDPKSVTGYMMGEHGLTAFPVFSRLNVQGFGEEELDSIFVGKEPLDREKFGQKVVKSAYDVLNGKGWTNAGVAQSAITLTKAVLLNEKSVHPVSTTLQGQYGYHGDVALSMPCIIGRNGVEKQLEIELDERELELLHKSAKYIQETMKVAETGKGYIK</sequence>
<evidence type="ECO:0000256" key="6">
    <source>
        <dbReference type="RuleBase" id="RU003369"/>
    </source>
</evidence>
<dbReference type="AlphaFoldDB" id="A0A5C8NQM1"/>
<evidence type="ECO:0000256" key="2">
    <source>
        <dbReference type="ARBA" id="ARBA00023002"/>
    </source>
</evidence>